<evidence type="ECO:0000256" key="1">
    <source>
        <dbReference type="SAM" id="MobiDB-lite"/>
    </source>
</evidence>
<comment type="caution">
    <text evidence="2">The sequence shown here is derived from an EMBL/GenBank/DDBJ whole genome shotgun (WGS) entry which is preliminary data.</text>
</comment>
<feature type="compositionally biased region" description="Low complexity" evidence="1">
    <location>
        <begin position="153"/>
        <end position="170"/>
    </location>
</feature>
<keyword evidence="3" id="KW-1185">Reference proteome</keyword>
<dbReference type="EMBL" id="JBAHYK010002335">
    <property type="protein sequence ID" value="KAL0565291.1"/>
    <property type="molecule type" value="Genomic_DNA"/>
</dbReference>
<dbReference type="Proteomes" id="UP001465976">
    <property type="component" value="Unassembled WGS sequence"/>
</dbReference>
<feature type="region of interest" description="Disordered" evidence="1">
    <location>
        <begin position="125"/>
        <end position="191"/>
    </location>
</feature>
<evidence type="ECO:0000313" key="2">
    <source>
        <dbReference type="EMBL" id="KAL0565291.1"/>
    </source>
</evidence>
<protein>
    <submittedName>
        <fullName evidence="2">Uncharacterized protein</fullName>
    </submittedName>
</protein>
<sequence length="293" mass="32344">MASTARDIESLRRRYPLAYAAGFSGTKSEMRSQVNAIIREELRAASPPPPRSKWFKPHHQGHSVTAPIMRTSEPHKAGSWIQFCTNQFASVQCGRPKVLKAPLDLTHATQPPFASLYAVRQELSPIPAGRQPPRNIDEPLAPKTSASSTAIVSRASSPPQPASSSPISSPTFPRWSSPPLAATSSVPTSPASSVIDLTLEDSGVENQPANVVVKFWVKNLDKPVKVRLECESSLLTLDKNKEFLGRFEVEKCPMQRYLRGRKRWVDITWAGPIKLEGSGELWLREKGMEVTID</sequence>
<accession>A0ABR3EQX8</accession>
<evidence type="ECO:0000313" key="3">
    <source>
        <dbReference type="Proteomes" id="UP001465976"/>
    </source>
</evidence>
<reference evidence="2 3" key="1">
    <citation type="submission" date="2024-02" db="EMBL/GenBank/DDBJ databases">
        <title>A draft genome for the cacao thread blight pathogen Marasmius crinis-equi.</title>
        <authorList>
            <person name="Cohen S.P."/>
            <person name="Baruah I.K."/>
            <person name="Amoako-Attah I."/>
            <person name="Bukari Y."/>
            <person name="Meinhardt L.W."/>
            <person name="Bailey B.A."/>
        </authorList>
    </citation>
    <scope>NUCLEOTIDE SEQUENCE [LARGE SCALE GENOMIC DNA]</scope>
    <source>
        <strain evidence="2 3">GH-76</strain>
    </source>
</reference>
<gene>
    <name evidence="2" type="ORF">V5O48_016735</name>
</gene>
<name>A0ABR3EQX8_9AGAR</name>
<organism evidence="2 3">
    <name type="scientific">Marasmius crinis-equi</name>
    <dbReference type="NCBI Taxonomy" id="585013"/>
    <lineage>
        <taxon>Eukaryota</taxon>
        <taxon>Fungi</taxon>
        <taxon>Dikarya</taxon>
        <taxon>Basidiomycota</taxon>
        <taxon>Agaricomycotina</taxon>
        <taxon>Agaricomycetes</taxon>
        <taxon>Agaricomycetidae</taxon>
        <taxon>Agaricales</taxon>
        <taxon>Marasmiineae</taxon>
        <taxon>Marasmiaceae</taxon>
        <taxon>Marasmius</taxon>
    </lineage>
</organism>
<feature type="compositionally biased region" description="Low complexity" evidence="1">
    <location>
        <begin position="177"/>
        <end position="191"/>
    </location>
</feature>
<proteinExistence type="predicted"/>